<evidence type="ECO:0000256" key="6">
    <source>
        <dbReference type="ARBA" id="ARBA00022723"/>
    </source>
</evidence>
<dbReference type="STRING" id="1160895.CM19_02940"/>
<evidence type="ECO:0000256" key="5">
    <source>
        <dbReference type="ARBA" id="ARBA00012964"/>
    </source>
</evidence>
<dbReference type="InterPro" id="IPR006674">
    <property type="entry name" value="HD_domain"/>
</dbReference>
<dbReference type="Gene3D" id="1.10.3210.10">
    <property type="entry name" value="Hypothetical protein af1432"/>
    <property type="match status" value="1"/>
</dbReference>
<comment type="cofactor">
    <cofactor evidence="3">
        <name>Co(2+)</name>
        <dbReference type="ChEBI" id="CHEBI:48828"/>
    </cofactor>
</comment>
<comment type="caution">
    <text evidence="9">The sequence shown here is derived from an EMBL/GenBank/DDBJ whole genome shotgun (WGS) entry which is preliminary data.</text>
</comment>
<keyword evidence="6" id="KW-0479">Metal-binding</keyword>
<evidence type="ECO:0000313" key="10">
    <source>
        <dbReference type="Proteomes" id="UP000024332"/>
    </source>
</evidence>
<accession>A0A031LSK7</accession>
<organism evidence="9 10">
    <name type="scientific">Candidatus Acidianus copahuensis</name>
    <dbReference type="NCBI Taxonomy" id="1160895"/>
    <lineage>
        <taxon>Archaea</taxon>
        <taxon>Thermoproteota</taxon>
        <taxon>Thermoprotei</taxon>
        <taxon>Sulfolobales</taxon>
        <taxon>Sulfolobaceae</taxon>
        <taxon>Acidianus</taxon>
    </lineage>
</organism>
<dbReference type="RefSeq" id="WP_048098908.1">
    <property type="nucleotide sequence ID" value="NZ_JFZT01000019.1"/>
</dbReference>
<dbReference type="GO" id="GO:0002953">
    <property type="term" value="F:5'-deoxynucleotidase activity"/>
    <property type="evidence" value="ECO:0007669"/>
    <property type="project" value="UniProtKB-EC"/>
</dbReference>
<dbReference type="EMBL" id="JFZT01000019">
    <property type="protein sequence ID" value="EZQ10806.1"/>
    <property type="molecule type" value="Genomic_DNA"/>
</dbReference>
<comment type="cofactor">
    <cofactor evidence="2">
        <name>Mn(2+)</name>
        <dbReference type="ChEBI" id="CHEBI:29035"/>
    </cofactor>
</comment>
<dbReference type="SUPFAM" id="SSF109604">
    <property type="entry name" value="HD-domain/PDEase-like"/>
    <property type="match status" value="1"/>
</dbReference>
<evidence type="ECO:0000256" key="2">
    <source>
        <dbReference type="ARBA" id="ARBA00001936"/>
    </source>
</evidence>
<protein>
    <recommendedName>
        <fullName evidence="5">5'-deoxynucleotidase</fullName>
        <ecNumber evidence="5">3.1.3.89</ecNumber>
    </recommendedName>
</protein>
<dbReference type="PANTHER" id="PTHR11845:SF13">
    <property type="entry name" value="5'-DEOXYNUCLEOTIDASE HDDC2"/>
    <property type="match status" value="1"/>
</dbReference>
<dbReference type="InterPro" id="IPR039356">
    <property type="entry name" value="YfbR/HDDC2"/>
</dbReference>
<gene>
    <name evidence="9" type="ORF">CM19_02940</name>
</gene>
<evidence type="ECO:0000259" key="8">
    <source>
        <dbReference type="SMART" id="SM00471"/>
    </source>
</evidence>
<evidence type="ECO:0000256" key="1">
    <source>
        <dbReference type="ARBA" id="ARBA00001638"/>
    </source>
</evidence>
<dbReference type="Pfam" id="PF13023">
    <property type="entry name" value="HD_3"/>
    <property type="match status" value="1"/>
</dbReference>
<comment type="catalytic activity">
    <reaction evidence="1">
        <text>a 2'-deoxyribonucleoside 5'-phosphate + H2O = a 2'-deoxyribonucleoside + phosphate</text>
        <dbReference type="Rhea" id="RHEA:36167"/>
        <dbReference type="ChEBI" id="CHEBI:15377"/>
        <dbReference type="ChEBI" id="CHEBI:18274"/>
        <dbReference type="ChEBI" id="CHEBI:43474"/>
        <dbReference type="ChEBI" id="CHEBI:65317"/>
        <dbReference type="EC" id="3.1.3.89"/>
    </reaction>
</comment>
<dbReference type="SMART" id="SM00471">
    <property type="entry name" value="HDc"/>
    <property type="match status" value="1"/>
</dbReference>
<comment type="subunit">
    <text evidence="4">Homodimer.</text>
</comment>
<dbReference type="EC" id="3.1.3.89" evidence="5"/>
<dbReference type="Proteomes" id="UP000024332">
    <property type="component" value="Unassembled WGS sequence"/>
</dbReference>
<name>A0A031LSK7_9CREN</name>
<dbReference type="OrthoDB" id="46088at2157"/>
<keyword evidence="7 9" id="KW-0378">Hydrolase</keyword>
<reference evidence="9 10" key="1">
    <citation type="submission" date="2014-03" db="EMBL/GenBank/DDBJ databases">
        <title>Draft genome sequence of the novel thermoacidophilic archaea Acidianus copahuensis ALE1 strain, isolated from Copahue volcanic area in Neuquen Argentina.</title>
        <authorList>
            <person name="Urbieta M.S."/>
            <person name="Rascovan N."/>
            <person name="Castro C."/>
            <person name="Revale S."/>
            <person name="Giaveno M.A."/>
            <person name="Vazquez M.P."/>
            <person name="Donati E.R."/>
        </authorList>
    </citation>
    <scope>NUCLEOTIDE SEQUENCE [LARGE SCALE GENOMIC DNA]</scope>
    <source>
        <strain evidence="9 10">ALE1</strain>
    </source>
</reference>
<evidence type="ECO:0000256" key="3">
    <source>
        <dbReference type="ARBA" id="ARBA00001941"/>
    </source>
</evidence>
<evidence type="ECO:0000256" key="7">
    <source>
        <dbReference type="ARBA" id="ARBA00022801"/>
    </source>
</evidence>
<sequence>MEIEKMLIALKNLVRTGWMQKGIPGSEGETVAEHCFESAVLAYVIGLKLKEKGIQVNPERASTIALFHDAGESLLGDFPKWASERIDKYSAELDAFKSLGIGEDLFIEYKKTITLEGKIARLSDRLSTYLQTKRYSKKGYDVSEIGDSYAVEIRNFLNSEPFILLGDLWKSIGVYNFLQNEKTG</sequence>
<keyword evidence="10" id="KW-1185">Reference proteome</keyword>
<dbReference type="CDD" id="cd00077">
    <property type="entry name" value="HDc"/>
    <property type="match status" value="1"/>
</dbReference>
<feature type="domain" description="HD/PDEase" evidence="8">
    <location>
        <begin position="27"/>
        <end position="138"/>
    </location>
</feature>
<dbReference type="AlphaFoldDB" id="A0A031LSK7"/>
<evidence type="ECO:0000256" key="4">
    <source>
        <dbReference type="ARBA" id="ARBA00011738"/>
    </source>
</evidence>
<proteinExistence type="predicted"/>
<evidence type="ECO:0000313" key="9">
    <source>
        <dbReference type="EMBL" id="EZQ10806.1"/>
    </source>
</evidence>
<dbReference type="PANTHER" id="PTHR11845">
    <property type="entry name" value="5'-DEOXYNUCLEOTIDASE HDDC2"/>
    <property type="match status" value="1"/>
</dbReference>
<dbReference type="GO" id="GO:0046872">
    <property type="term" value="F:metal ion binding"/>
    <property type="evidence" value="ECO:0007669"/>
    <property type="project" value="UniProtKB-KW"/>
</dbReference>
<dbReference type="InterPro" id="IPR003607">
    <property type="entry name" value="HD/PDEase_dom"/>
</dbReference>